<dbReference type="Proteomes" id="UP000298787">
    <property type="component" value="Chromosome 23"/>
</dbReference>
<comment type="similarity">
    <text evidence="1 5">Belongs to the DXO/Dom3Z family.</text>
</comment>
<dbReference type="STRING" id="240159.A0A4U5VTA7"/>
<proteinExistence type="inferred from homology"/>
<keyword evidence="5" id="KW-0460">Magnesium</keyword>
<dbReference type="GO" id="GO:0000166">
    <property type="term" value="F:nucleotide binding"/>
    <property type="evidence" value="ECO:0007669"/>
    <property type="project" value="UniProtKB-KW"/>
</dbReference>
<comment type="subcellular location">
    <subcellularLocation>
        <location evidence="5">Nucleus</location>
    </subcellularLocation>
</comment>
<comment type="cofactor">
    <cofactor evidence="5">
        <name>Mg(2+)</name>
        <dbReference type="ChEBI" id="CHEBI:18420"/>
    </cofactor>
    <text evidence="5">Binds 2 magnesium ions.</text>
</comment>
<dbReference type="GO" id="GO:0046872">
    <property type="term" value="F:metal ion binding"/>
    <property type="evidence" value="ECO:0007669"/>
    <property type="project" value="UniProtKB-KW"/>
</dbReference>
<keyword evidence="9" id="KW-1185">Reference proteome</keyword>
<keyword evidence="5" id="KW-0540">Nuclease</keyword>
<comment type="catalytic activity">
    <reaction evidence="3">
        <text>a 5'-end CoA-ribonucleoside in mRNA + H2O = 3'-dephospho-CoA + a 5'-end phospho-ribonucleoside in mRNA + H(+)</text>
        <dbReference type="Rhea" id="RHEA:67496"/>
        <dbReference type="Rhea" id="RHEA-COMP:15692"/>
        <dbReference type="Rhea" id="RHEA-COMP:17276"/>
        <dbReference type="ChEBI" id="CHEBI:15377"/>
        <dbReference type="ChEBI" id="CHEBI:15378"/>
        <dbReference type="ChEBI" id="CHEBI:57328"/>
        <dbReference type="ChEBI" id="CHEBI:138282"/>
        <dbReference type="ChEBI" id="CHEBI:172371"/>
    </reaction>
    <physiologicalReaction direction="left-to-right" evidence="3">
        <dbReference type="Rhea" id="RHEA:67497"/>
    </physiologicalReaction>
</comment>
<keyword evidence="5" id="KW-0539">Nucleus</keyword>
<protein>
    <recommendedName>
        <fullName evidence="5">Decapping nuclease</fullName>
        <ecNumber evidence="5">3.6.1.-</ecNumber>
    </recommendedName>
</protein>
<feature type="domain" description="RAI1-like" evidence="7">
    <location>
        <begin position="93"/>
        <end position="431"/>
    </location>
</feature>
<dbReference type="GO" id="GO:0005634">
    <property type="term" value="C:nucleus"/>
    <property type="evidence" value="ECO:0007669"/>
    <property type="project" value="UniProtKB-SubCell"/>
</dbReference>
<dbReference type="InterPro" id="IPR013961">
    <property type="entry name" value="RAI1"/>
</dbReference>
<comment type="function">
    <text evidence="5">Decapping enzyme for NAD-capped RNAs: specifically hydrolyzes the nicotinamide adenine dinucleotide (NAD) cap from a subset of RNAs by removing the entire NAD moiety from the 5'-end of an NAD-capped RNA.</text>
</comment>
<dbReference type="PANTHER" id="PTHR12395">
    <property type="entry name" value="DOM-3 RELATED"/>
    <property type="match status" value="1"/>
</dbReference>
<dbReference type="GO" id="GO:0004518">
    <property type="term" value="F:nuclease activity"/>
    <property type="evidence" value="ECO:0007669"/>
    <property type="project" value="UniProtKB-KW"/>
</dbReference>
<dbReference type="EC" id="3.6.1.-" evidence="5"/>
<dbReference type="EMBL" id="CM014100">
    <property type="protein sequence ID" value="TKS91924.1"/>
    <property type="molecule type" value="Genomic_DNA"/>
</dbReference>
<evidence type="ECO:0000256" key="2">
    <source>
        <dbReference type="ARBA" id="ARBA00024458"/>
    </source>
</evidence>
<feature type="region of interest" description="Disordered" evidence="6">
    <location>
        <begin position="55"/>
        <end position="80"/>
    </location>
</feature>
<evidence type="ECO:0000259" key="7">
    <source>
        <dbReference type="Pfam" id="PF08652"/>
    </source>
</evidence>
<evidence type="ECO:0000313" key="9">
    <source>
        <dbReference type="Proteomes" id="UP000298787"/>
    </source>
</evidence>
<reference evidence="8 9" key="1">
    <citation type="submission" date="2019-01" db="EMBL/GenBank/DDBJ databases">
        <title>Genome Assembly of Collichthys lucidus.</title>
        <authorList>
            <person name="Cai M."/>
            <person name="Xiao S."/>
        </authorList>
    </citation>
    <scope>NUCLEOTIDE SEQUENCE [LARGE SCALE GENOMIC DNA]</scope>
    <source>
        <strain evidence="8">JT15FE1705JMU</strain>
        <tissue evidence="8">Muscle</tissue>
    </source>
</reference>
<evidence type="ECO:0000256" key="3">
    <source>
        <dbReference type="ARBA" id="ARBA00024564"/>
    </source>
</evidence>
<dbReference type="PANTHER" id="PTHR12395:SF9">
    <property type="entry name" value="DECAPPING AND EXORIBONUCLEASE PROTEIN"/>
    <property type="match status" value="1"/>
</dbReference>
<dbReference type="GO" id="GO:0005829">
    <property type="term" value="C:cytosol"/>
    <property type="evidence" value="ECO:0007669"/>
    <property type="project" value="TreeGrafter"/>
</dbReference>
<gene>
    <name evidence="8" type="ORF">D9C73_025876</name>
</gene>
<keyword evidence="5" id="KW-0547">Nucleotide-binding</keyword>
<evidence type="ECO:0000313" key="8">
    <source>
        <dbReference type="EMBL" id="TKS91924.1"/>
    </source>
</evidence>
<dbReference type="GO" id="GO:0000956">
    <property type="term" value="P:nuclear-transcribed mRNA catabolic process"/>
    <property type="evidence" value="ECO:0007669"/>
    <property type="project" value="TreeGrafter"/>
</dbReference>
<evidence type="ECO:0000256" key="5">
    <source>
        <dbReference type="RuleBase" id="RU367113"/>
    </source>
</evidence>
<name>A0A4U5VTA7_COLLU</name>
<keyword evidence="5" id="KW-0694">RNA-binding</keyword>
<sequence>MTHCTRQWLEAAMDHHKSHNPDPSCQRHQSAYRRERNDSGRNHREFQNVRSNHHHLHHPYQHQSGPTPGKNPPSSRGLSTRKENYERDFPVYKQPVEVGCFSLDSERRFFNDSRQLRYYSEPERNPHFDLKDGYKDRFIKRDESVKEKLDHILRWILANRSKLSSKVATTASPCALDVDFVTWRGHLTKLLTTPYETREGWLLAVTRFRNTLYISEVETEAARRELENRTERHQEMMYWGYKFEQYTCADNVHSSPDPGGVVNTNEAFCTVVQTRLTDHRLLFSGEVDCRDKDPNAPGPPACYVELKTSAEICTPKQRSNFHRFKLLKWWAQSFLPGVPRVIAGFRDHDGVVVTVETFPTSKISHLIKSEPNCWKPTVCMNFCSDFLTFVKRTATEDNPSVVYLFSYEPHRDVTYSIHRDSQYSFLPHWYVREITSSQDLH</sequence>
<comment type="catalytic activity">
    <reaction evidence="4">
        <text>a 5'-end NAD(+)-phospho-ribonucleoside in snoRNA + H2O = a 5'-end phospho-ribonucleoside in snoRNA + NAD(+) + H(+)</text>
        <dbReference type="Rhea" id="RHEA:60892"/>
        <dbReference type="Rhea" id="RHEA-COMP:15699"/>
        <dbReference type="Rhea" id="RHEA-COMP:15700"/>
        <dbReference type="ChEBI" id="CHEBI:15377"/>
        <dbReference type="ChEBI" id="CHEBI:15378"/>
        <dbReference type="ChEBI" id="CHEBI:57540"/>
        <dbReference type="ChEBI" id="CHEBI:138282"/>
        <dbReference type="ChEBI" id="CHEBI:144029"/>
    </reaction>
    <physiologicalReaction direction="left-to-right" evidence="4">
        <dbReference type="Rhea" id="RHEA:60893"/>
    </physiologicalReaction>
</comment>
<dbReference type="AlphaFoldDB" id="A0A4U5VTA7"/>
<keyword evidence="5" id="KW-0378">Hydrolase</keyword>
<dbReference type="GO" id="GO:0034353">
    <property type="term" value="F:mRNA 5'-diphosphatase activity"/>
    <property type="evidence" value="ECO:0007669"/>
    <property type="project" value="TreeGrafter"/>
</dbReference>
<dbReference type="InterPro" id="IPR039039">
    <property type="entry name" value="RAI1-like_fam"/>
</dbReference>
<dbReference type="GO" id="GO:0110155">
    <property type="term" value="P:NAD-cap decapping"/>
    <property type="evidence" value="ECO:0007669"/>
    <property type="project" value="TreeGrafter"/>
</dbReference>
<keyword evidence="5" id="KW-0479">Metal-binding</keyword>
<comment type="catalytic activity">
    <reaction evidence="2">
        <text>a 5'-end FAD-phospho-ribonucleoside in mRNA + H2O = a 5'-end phospho-ribonucleoside in mRNA + FAD + H(+)</text>
        <dbReference type="Rhea" id="RHEA:67492"/>
        <dbReference type="Rhea" id="RHEA-COMP:15692"/>
        <dbReference type="Rhea" id="RHEA-COMP:17275"/>
        <dbReference type="ChEBI" id="CHEBI:15377"/>
        <dbReference type="ChEBI" id="CHEBI:15378"/>
        <dbReference type="ChEBI" id="CHEBI:57692"/>
        <dbReference type="ChEBI" id="CHEBI:138282"/>
        <dbReference type="ChEBI" id="CHEBI:172372"/>
    </reaction>
    <physiologicalReaction direction="left-to-right" evidence="2">
        <dbReference type="Rhea" id="RHEA:67493"/>
    </physiologicalReaction>
</comment>
<evidence type="ECO:0000256" key="4">
    <source>
        <dbReference type="ARBA" id="ARBA00049418"/>
    </source>
</evidence>
<dbReference type="GO" id="GO:0003723">
    <property type="term" value="F:RNA binding"/>
    <property type="evidence" value="ECO:0007669"/>
    <property type="project" value="UniProtKB-KW"/>
</dbReference>
<dbReference type="Pfam" id="PF08652">
    <property type="entry name" value="RAI1"/>
    <property type="match status" value="1"/>
</dbReference>
<evidence type="ECO:0000256" key="6">
    <source>
        <dbReference type="SAM" id="MobiDB-lite"/>
    </source>
</evidence>
<organism evidence="8 9">
    <name type="scientific">Collichthys lucidus</name>
    <name type="common">Big head croaker</name>
    <name type="synonym">Sciaena lucida</name>
    <dbReference type="NCBI Taxonomy" id="240159"/>
    <lineage>
        <taxon>Eukaryota</taxon>
        <taxon>Metazoa</taxon>
        <taxon>Chordata</taxon>
        <taxon>Craniata</taxon>
        <taxon>Vertebrata</taxon>
        <taxon>Euteleostomi</taxon>
        <taxon>Actinopterygii</taxon>
        <taxon>Neopterygii</taxon>
        <taxon>Teleostei</taxon>
        <taxon>Neoteleostei</taxon>
        <taxon>Acanthomorphata</taxon>
        <taxon>Eupercaria</taxon>
        <taxon>Sciaenidae</taxon>
        <taxon>Collichthys</taxon>
    </lineage>
</organism>
<feature type="region of interest" description="Disordered" evidence="6">
    <location>
        <begin position="14"/>
        <end position="40"/>
    </location>
</feature>
<feature type="compositionally biased region" description="Polar residues" evidence="6">
    <location>
        <begin position="61"/>
        <end position="78"/>
    </location>
</feature>
<evidence type="ECO:0000256" key="1">
    <source>
        <dbReference type="ARBA" id="ARBA00006562"/>
    </source>
</evidence>
<accession>A0A4U5VTA7</accession>